<evidence type="ECO:0000313" key="16">
    <source>
        <dbReference type="Proteomes" id="UP001218788"/>
    </source>
</evidence>
<feature type="domain" description="UvrD-like helicase C-terminal" evidence="14">
    <location>
        <begin position="258"/>
        <end position="544"/>
    </location>
</feature>
<keyword evidence="5 12" id="KW-0067">ATP-binding</keyword>
<evidence type="ECO:0000256" key="3">
    <source>
        <dbReference type="ARBA" id="ARBA00022801"/>
    </source>
</evidence>
<keyword evidence="16" id="KW-1185">Reference proteome</keyword>
<keyword evidence="7" id="KW-0413">Isomerase</keyword>
<organism evidence="15 16">
    <name type="scientific">Alteromonas gilva</name>
    <dbReference type="NCBI Taxonomy" id="2987522"/>
    <lineage>
        <taxon>Bacteria</taxon>
        <taxon>Pseudomonadati</taxon>
        <taxon>Pseudomonadota</taxon>
        <taxon>Gammaproteobacteria</taxon>
        <taxon>Alteromonadales</taxon>
        <taxon>Alteromonadaceae</taxon>
        <taxon>Alteromonas/Salinimonas group</taxon>
        <taxon>Alteromonas</taxon>
    </lineage>
</organism>
<dbReference type="PANTHER" id="PTHR11070:SF2">
    <property type="entry name" value="ATP-DEPENDENT DNA HELICASE SRS2"/>
    <property type="match status" value="1"/>
</dbReference>
<dbReference type="InterPro" id="IPR027417">
    <property type="entry name" value="P-loop_NTPase"/>
</dbReference>
<evidence type="ECO:0000256" key="5">
    <source>
        <dbReference type="ARBA" id="ARBA00022840"/>
    </source>
</evidence>
<dbReference type="Gene3D" id="1.10.10.160">
    <property type="match status" value="1"/>
</dbReference>
<evidence type="ECO:0000259" key="14">
    <source>
        <dbReference type="PROSITE" id="PS51217"/>
    </source>
</evidence>
<evidence type="ECO:0000256" key="10">
    <source>
        <dbReference type="ARBA" id="ARBA00034923"/>
    </source>
</evidence>
<evidence type="ECO:0000256" key="8">
    <source>
        <dbReference type="ARBA" id="ARBA00034617"/>
    </source>
</evidence>
<evidence type="ECO:0000256" key="7">
    <source>
        <dbReference type="ARBA" id="ARBA00023235"/>
    </source>
</evidence>
<evidence type="ECO:0000256" key="12">
    <source>
        <dbReference type="PROSITE-ProRule" id="PRU00560"/>
    </source>
</evidence>
<keyword evidence="3 12" id="KW-0378">Hydrolase</keyword>
<evidence type="ECO:0000256" key="1">
    <source>
        <dbReference type="ARBA" id="ARBA00009922"/>
    </source>
</evidence>
<reference evidence="15 16" key="1">
    <citation type="submission" date="2022-10" db="EMBL/GenBank/DDBJ databases">
        <title>Alteromonas sp. chi3 Genome sequencing.</title>
        <authorList>
            <person name="Park S."/>
        </authorList>
    </citation>
    <scope>NUCLEOTIDE SEQUENCE [LARGE SCALE GENOMIC DNA]</scope>
    <source>
        <strain evidence="16">chi3</strain>
    </source>
</reference>
<dbReference type="Pfam" id="PF00580">
    <property type="entry name" value="UvrD-helicase"/>
    <property type="match status" value="1"/>
</dbReference>
<dbReference type="CDD" id="cd17932">
    <property type="entry name" value="DEXQc_UvrD"/>
    <property type="match status" value="1"/>
</dbReference>
<feature type="binding site" evidence="12">
    <location>
        <begin position="21"/>
        <end position="28"/>
    </location>
    <ligand>
        <name>ATP</name>
        <dbReference type="ChEBI" id="CHEBI:30616"/>
    </ligand>
</feature>
<comment type="similarity">
    <text evidence="1">Belongs to the helicase family. UvrD subfamily.</text>
</comment>
<dbReference type="RefSeq" id="WP_273642843.1">
    <property type="nucleotide sequence ID" value="NZ_JAQQXP010000004.1"/>
</dbReference>
<accession>A0ABT5L9U5</accession>
<dbReference type="Gene3D" id="3.40.50.300">
    <property type="entry name" value="P-loop containing nucleotide triphosphate hydrolases"/>
    <property type="match status" value="2"/>
</dbReference>
<dbReference type="PROSITE" id="PS51198">
    <property type="entry name" value="UVRD_HELICASE_ATP_BIND"/>
    <property type="match status" value="1"/>
</dbReference>
<keyword evidence="2 12" id="KW-0547">Nucleotide-binding</keyword>
<evidence type="ECO:0000256" key="9">
    <source>
        <dbReference type="ARBA" id="ARBA00034808"/>
    </source>
</evidence>
<evidence type="ECO:0000259" key="13">
    <source>
        <dbReference type="PROSITE" id="PS51198"/>
    </source>
</evidence>
<keyword evidence="4 12" id="KW-0347">Helicase</keyword>
<dbReference type="PANTHER" id="PTHR11070">
    <property type="entry name" value="UVRD / RECB / PCRA DNA HELICASE FAMILY MEMBER"/>
    <property type="match status" value="1"/>
</dbReference>
<name>A0ABT5L9U5_9ALTE</name>
<feature type="domain" description="UvrD-like helicase ATP-binding" evidence="13">
    <location>
        <begin position="1"/>
        <end position="257"/>
    </location>
</feature>
<dbReference type="Gene3D" id="1.10.486.10">
    <property type="entry name" value="PCRA, domain 4"/>
    <property type="match status" value="1"/>
</dbReference>
<dbReference type="SUPFAM" id="SSF52540">
    <property type="entry name" value="P-loop containing nucleoside triphosphate hydrolases"/>
    <property type="match status" value="1"/>
</dbReference>
<dbReference type="EMBL" id="JAQQXP010000004">
    <property type="protein sequence ID" value="MDC8832942.1"/>
    <property type="molecule type" value="Genomic_DNA"/>
</dbReference>
<dbReference type="Pfam" id="PF13361">
    <property type="entry name" value="UvrD_C"/>
    <property type="match status" value="1"/>
</dbReference>
<dbReference type="InterPro" id="IPR014016">
    <property type="entry name" value="UvrD-like_ATP-bd"/>
</dbReference>
<evidence type="ECO:0000256" key="11">
    <source>
        <dbReference type="ARBA" id="ARBA00048988"/>
    </source>
</evidence>
<dbReference type="EC" id="5.6.2.4" evidence="9"/>
<evidence type="ECO:0000256" key="2">
    <source>
        <dbReference type="ARBA" id="ARBA00022741"/>
    </source>
</evidence>
<comment type="catalytic activity">
    <reaction evidence="8">
        <text>Couples ATP hydrolysis with the unwinding of duplex DNA by translocating in the 3'-5' direction.</text>
        <dbReference type="EC" id="5.6.2.4"/>
    </reaction>
</comment>
<dbReference type="InterPro" id="IPR000212">
    <property type="entry name" value="DNA_helicase_UvrD/REP"/>
</dbReference>
<sequence>MLTEEQAGTIENPNEHKLICALPGSGKTHTFISLADRVLNSSNTNSVLMVTFTNASASEMEERLVKRLGPQLAKRTKAATFASLMLKQFEQIRVRRRSIIGPEQYSFVKRALIQAQIRYDDINEWVSTIEAMGRDIDYMHDGTPTSMVFEAYLSLLKKYKRFDLNMMCRELIAGLEGGTVKPYRYSHLLCDEFQDTDELQYRWLKAHGNLGKTLAVVGDDDQSIYSWRGSMGYHAFREFQNDFNASGYLLSKCFRCSPNILNAAKMFVENNEDRIDKDMASVKKEQGTVKIVSIPNNFISQFTQELLQMDSLESVSKIGGEQDTKKSDGFEQYRYVAQAIKQSEKDGWAILARTNKQLDQVERALSELQMKAVRIGGKSIFDNEHAVGFINLFYGLAHPKAADALVSGLGWIGESEETLHYIYQSCKTMGFASSQQMSGETWKPVTAFMQEMAMRAINLEEQYAGAFIDKLCSAVIKYLKKKKDADEKLQVTVVEICQGILKGSKGNLVARAKNLAEKTKKNTKQEDHNQNDAVILATMNGSKGLEWPRVWIIDVDDGKVPMIKGAVTREAIEEERRLLYVAMTRAEENLVISHRENKESSFIEEIVGVNSSL</sequence>
<dbReference type="Proteomes" id="UP001218788">
    <property type="component" value="Unassembled WGS sequence"/>
</dbReference>
<comment type="catalytic activity">
    <reaction evidence="11">
        <text>ATP + H2O = ADP + phosphate + H(+)</text>
        <dbReference type="Rhea" id="RHEA:13065"/>
        <dbReference type="ChEBI" id="CHEBI:15377"/>
        <dbReference type="ChEBI" id="CHEBI:15378"/>
        <dbReference type="ChEBI" id="CHEBI:30616"/>
        <dbReference type="ChEBI" id="CHEBI:43474"/>
        <dbReference type="ChEBI" id="CHEBI:456216"/>
        <dbReference type="EC" id="5.6.2.4"/>
    </reaction>
</comment>
<gene>
    <name evidence="15" type="ORF">OIK42_19485</name>
</gene>
<keyword evidence="6" id="KW-0238">DNA-binding</keyword>
<dbReference type="PROSITE" id="PS51217">
    <property type="entry name" value="UVRD_HELICASE_CTER"/>
    <property type="match status" value="1"/>
</dbReference>
<protein>
    <recommendedName>
        <fullName evidence="9">DNA 3'-5' helicase</fullName>
        <ecNumber evidence="9">5.6.2.4</ecNumber>
    </recommendedName>
    <alternativeName>
        <fullName evidence="10">DNA 3'-5' helicase II</fullName>
    </alternativeName>
</protein>
<comment type="caution">
    <text evidence="15">The sequence shown here is derived from an EMBL/GenBank/DDBJ whole genome shotgun (WGS) entry which is preliminary data.</text>
</comment>
<evidence type="ECO:0000256" key="4">
    <source>
        <dbReference type="ARBA" id="ARBA00022806"/>
    </source>
</evidence>
<dbReference type="GO" id="GO:0004386">
    <property type="term" value="F:helicase activity"/>
    <property type="evidence" value="ECO:0007669"/>
    <property type="project" value="UniProtKB-KW"/>
</dbReference>
<evidence type="ECO:0000313" key="15">
    <source>
        <dbReference type="EMBL" id="MDC8832942.1"/>
    </source>
</evidence>
<evidence type="ECO:0000256" key="6">
    <source>
        <dbReference type="ARBA" id="ARBA00023125"/>
    </source>
</evidence>
<dbReference type="InterPro" id="IPR013986">
    <property type="entry name" value="DExx_box_DNA_helicase_dom_sf"/>
</dbReference>
<proteinExistence type="inferred from homology"/>
<dbReference type="InterPro" id="IPR014017">
    <property type="entry name" value="DNA_helicase_UvrD-like_C"/>
</dbReference>